<keyword evidence="2 3" id="KW-0040">ANK repeat</keyword>
<dbReference type="InterPro" id="IPR036770">
    <property type="entry name" value="Ankyrin_rpt-contain_sf"/>
</dbReference>
<dbReference type="EMBL" id="JABDTM020025570">
    <property type="protein sequence ID" value="KAH0813128.1"/>
    <property type="molecule type" value="Genomic_DNA"/>
</dbReference>
<dbReference type="Gene3D" id="1.25.40.20">
    <property type="entry name" value="Ankyrin repeat-containing domain"/>
    <property type="match status" value="4"/>
</dbReference>
<proteinExistence type="predicted"/>
<feature type="repeat" description="ANK" evidence="3">
    <location>
        <begin position="721"/>
        <end position="753"/>
    </location>
</feature>
<sequence length="795" mass="90441">MVTLALTITQFSQENQYEYVHTHLTDKYDDEKKVQDVIGKMDENIRTSLNCGYFDYTGIPLQIHMVVEIYLRQPEDQIDNVLVITLTDMYEKFIKGRFDTMFEKAEADPENHYMQQIREQYVNVQLPLYEIAAVKASFEEELLYLMAALFQEKHTNIRLMFDMILAKDSPVHLAVLYRNLEGLVMNKDQIENCIDNAGRNPLHIACSWGRKHPVIEVMKNSSEGITVERSSEINQQKFVDLMQFLKPTNPNISNCEGILPDPKLYHLYQQVGEPSILGNNSETVTICAETLLKVDEEDTNYLEIVSFLLDHKCKPLEVDQLLNWDAFHYADKTLSLAAINLMLKRVQINRELLKNYNHIPTLLHYFVGFLYNELFELVDEVPYIQYKYQYGNLSLLQLATETNNLHAVSKLLQYNCYKDVINMQSAFSGNPLTSATFHGNLEMIDVLLENGCKVNDHKMPPTLGAVFGNKIQCYEKLLKAGSDVNALSHDGNSPLIIATMLNQKEIITLCLQNGADVNYANEEFTATDHALKHGVELVQLFLKYKPNLNRQSPKLGYTTLHFACEYDNLDVIKCLLEYGADTKIKSKELMTPLLVALMNSNKEIALELIEADPSVINDCMYETPSKLSPIIVAVKENFDEVIRALIKHGAHLYNDECDTTPLHIAATKGLDSIVTTLIEFGASVNRCDAKGELPLCLAVDNVSTVKILLDNSADVNVKNKSALTPLHYAAFRGKLNSVEELIKRGANIDAIDESNLTPLFYSIQAKHPEVTKFLLEKFFYWREELASTLKNQVEK</sequence>
<protein>
    <recommendedName>
        <fullName evidence="6">Ankyrin repeat protein</fullName>
    </recommendedName>
</protein>
<feature type="repeat" description="ANK" evidence="3">
    <location>
        <begin position="490"/>
        <end position="522"/>
    </location>
</feature>
<dbReference type="AlphaFoldDB" id="A0A8J6LBE7"/>
<evidence type="ECO:0000313" key="5">
    <source>
        <dbReference type="Proteomes" id="UP000719412"/>
    </source>
</evidence>
<keyword evidence="1" id="KW-0677">Repeat</keyword>
<dbReference type="PROSITE" id="PS50297">
    <property type="entry name" value="ANK_REP_REGION"/>
    <property type="match status" value="4"/>
</dbReference>
<feature type="repeat" description="ANK" evidence="3">
    <location>
        <begin position="657"/>
        <end position="689"/>
    </location>
</feature>
<dbReference type="InterPro" id="IPR051165">
    <property type="entry name" value="Multifunctional_ANK_Repeat"/>
</dbReference>
<evidence type="ECO:0000256" key="2">
    <source>
        <dbReference type="ARBA" id="ARBA00023043"/>
    </source>
</evidence>
<dbReference type="SUPFAM" id="SSF48403">
    <property type="entry name" value="Ankyrin repeat"/>
    <property type="match status" value="2"/>
</dbReference>
<reference evidence="4" key="1">
    <citation type="journal article" date="2020" name="J Insects Food Feed">
        <title>The yellow mealworm (Tenebrio molitor) genome: a resource for the emerging insects as food and feed industry.</title>
        <authorList>
            <person name="Eriksson T."/>
            <person name="Andere A."/>
            <person name="Kelstrup H."/>
            <person name="Emery V."/>
            <person name="Picard C."/>
        </authorList>
    </citation>
    <scope>NUCLEOTIDE SEQUENCE</scope>
    <source>
        <strain evidence="4">Stoneville</strain>
        <tissue evidence="4">Whole head</tissue>
    </source>
</reference>
<accession>A0A8J6LBE7</accession>
<dbReference type="PRINTS" id="PR01415">
    <property type="entry name" value="ANKYRIN"/>
</dbReference>
<reference evidence="4" key="2">
    <citation type="submission" date="2021-08" db="EMBL/GenBank/DDBJ databases">
        <authorList>
            <person name="Eriksson T."/>
        </authorList>
    </citation>
    <scope>NUCLEOTIDE SEQUENCE</scope>
    <source>
        <strain evidence="4">Stoneville</strain>
        <tissue evidence="4">Whole head</tissue>
    </source>
</reference>
<dbReference type="PANTHER" id="PTHR24123:SF33">
    <property type="entry name" value="PROTEIN HOS4"/>
    <property type="match status" value="1"/>
</dbReference>
<dbReference type="PANTHER" id="PTHR24123">
    <property type="entry name" value="ANKYRIN REPEAT-CONTAINING"/>
    <property type="match status" value="1"/>
</dbReference>
<evidence type="ECO:0000256" key="1">
    <source>
        <dbReference type="ARBA" id="ARBA00022737"/>
    </source>
</evidence>
<comment type="caution">
    <text evidence="4">The sequence shown here is derived from an EMBL/GenBank/DDBJ whole genome shotgun (WGS) entry which is preliminary data.</text>
</comment>
<dbReference type="Pfam" id="PF00023">
    <property type="entry name" value="Ank"/>
    <property type="match status" value="1"/>
</dbReference>
<dbReference type="Pfam" id="PF12796">
    <property type="entry name" value="Ank_2"/>
    <property type="match status" value="3"/>
</dbReference>
<gene>
    <name evidence="4" type="ORF">GEV33_009663</name>
</gene>
<organism evidence="4 5">
    <name type="scientific">Tenebrio molitor</name>
    <name type="common">Yellow mealworm beetle</name>
    <dbReference type="NCBI Taxonomy" id="7067"/>
    <lineage>
        <taxon>Eukaryota</taxon>
        <taxon>Metazoa</taxon>
        <taxon>Ecdysozoa</taxon>
        <taxon>Arthropoda</taxon>
        <taxon>Hexapoda</taxon>
        <taxon>Insecta</taxon>
        <taxon>Pterygota</taxon>
        <taxon>Neoptera</taxon>
        <taxon>Endopterygota</taxon>
        <taxon>Coleoptera</taxon>
        <taxon>Polyphaga</taxon>
        <taxon>Cucujiformia</taxon>
        <taxon>Tenebrionidae</taxon>
        <taxon>Tenebrio</taxon>
    </lineage>
</organism>
<dbReference type="Proteomes" id="UP000719412">
    <property type="component" value="Unassembled WGS sequence"/>
</dbReference>
<evidence type="ECO:0000313" key="4">
    <source>
        <dbReference type="EMBL" id="KAH0813128.1"/>
    </source>
</evidence>
<feature type="repeat" description="ANK" evidence="3">
    <location>
        <begin position="555"/>
        <end position="587"/>
    </location>
</feature>
<dbReference type="PROSITE" id="PS50088">
    <property type="entry name" value="ANK_REPEAT"/>
    <property type="match status" value="4"/>
</dbReference>
<evidence type="ECO:0008006" key="6">
    <source>
        <dbReference type="Google" id="ProtNLM"/>
    </source>
</evidence>
<evidence type="ECO:0000256" key="3">
    <source>
        <dbReference type="PROSITE-ProRule" id="PRU00023"/>
    </source>
</evidence>
<dbReference type="SMART" id="SM00248">
    <property type="entry name" value="ANK"/>
    <property type="match status" value="14"/>
</dbReference>
<name>A0A8J6LBE7_TENMO</name>
<keyword evidence="5" id="KW-1185">Reference proteome</keyword>
<dbReference type="InterPro" id="IPR002110">
    <property type="entry name" value="Ankyrin_rpt"/>
</dbReference>